<evidence type="ECO:0000256" key="1">
    <source>
        <dbReference type="ARBA" id="ARBA00022737"/>
    </source>
</evidence>
<protein>
    <submittedName>
        <fullName evidence="3">Pentatricopeptide repeat-containing protein, mitochondrial</fullName>
    </submittedName>
</protein>
<accession>A0A438KMY1</accession>
<dbReference type="AlphaFoldDB" id="A0A438KMY1"/>
<dbReference type="InterPro" id="IPR011990">
    <property type="entry name" value="TPR-like_helical_dom_sf"/>
</dbReference>
<reference evidence="3 4" key="1">
    <citation type="journal article" date="2018" name="PLoS Genet.">
        <title>Population sequencing reveals clonal diversity and ancestral inbreeding in the grapevine cultivar Chardonnay.</title>
        <authorList>
            <person name="Roach M.J."/>
            <person name="Johnson D.L."/>
            <person name="Bohlmann J."/>
            <person name="van Vuuren H.J."/>
            <person name="Jones S.J."/>
            <person name="Pretorius I.S."/>
            <person name="Schmidt S.A."/>
            <person name="Borneman A.R."/>
        </authorList>
    </citation>
    <scope>NUCLEOTIDE SEQUENCE [LARGE SCALE GENOMIC DNA]</scope>
    <source>
        <strain evidence="4">cv. Chardonnay</strain>
        <tissue evidence="3">Leaf</tissue>
    </source>
</reference>
<feature type="repeat" description="PPR" evidence="2">
    <location>
        <begin position="84"/>
        <end position="118"/>
    </location>
</feature>
<dbReference type="InterPro" id="IPR002885">
    <property type="entry name" value="PPR_rpt"/>
</dbReference>
<organism evidence="3 4">
    <name type="scientific">Vitis vinifera</name>
    <name type="common">Grape</name>
    <dbReference type="NCBI Taxonomy" id="29760"/>
    <lineage>
        <taxon>Eukaryota</taxon>
        <taxon>Viridiplantae</taxon>
        <taxon>Streptophyta</taxon>
        <taxon>Embryophyta</taxon>
        <taxon>Tracheophyta</taxon>
        <taxon>Spermatophyta</taxon>
        <taxon>Magnoliopsida</taxon>
        <taxon>eudicotyledons</taxon>
        <taxon>Gunneridae</taxon>
        <taxon>Pentapetalae</taxon>
        <taxon>rosids</taxon>
        <taxon>Vitales</taxon>
        <taxon>Vitaceae</taxon>
        <taxon>Viteae</taxon>
        <taxon>Vitis</taxon>
    </lineage>
</organism>
<evidence type="ECO:0000313" key="3">
    <source>
        <dbReference type="EMBL" id="RVX22560.1"/>
    </source>
</evidence>
<dbReference type="EMBL" id="QGNW01000003">
    <property type="protein sequence ID" value="RVX22560.1"/>
    <property type="molecule type" value="Genomic_DNA"/>
</dbReference>
<evidence type="ECO:0000256" key="2">
    <source>
        <dbReference type="PROSITE-ProRule" id="PRU00708"/>
    </source>
</evidence>
<name>A0A438KMY1_VITVI</name>
<proteinExistence type="predicted"/>
<dbReference type="PROSITE" id="PS51375">
    <property type="entry name" value="PPR"/>
    <property type="match status" value="1"/>
</dbReference>
<evidence type="ECO:0000313" key="4">
    <source>
        <dbReference type="Proteomes" id="UP000288805"/>
    </source>
</evidence>
<dbReference type="Gene3D" id="1.25.40.10">
    <property type="entry name" value="Tetratricopeptide repeat domain"/>
    <property type="match status" value="1"/>
</dbReference>
<gene>
    <name evidence="3" type="primary">VvCHDp000075_0</name>
    <name evidence="3" type="ORF">CK203_012744</name>
</gene>
<dbReference type="Proteomes" id="UP000288805">
    <property type="component" value="Unassembled WGS sequence"/>
</dbReference>
<comment type="caution">
    <text evidence="3">The sequence shown here is derived from an EMBL/GenBank/DDBJ whole genome shotgun (WGS) entry which is preliminary data.</text>
</comment>
<keyword evidence="1" id="KW-0677">Repeat</keyword>
<sequence length="143" mass="16437">MLETQYHRLGTQKRKDDWRVLRCALCLLLKPDFVLDKGWLTYGRPQILGCSCEIIFRSATEFSSTCVVFAVKANLSTEQMKVSDTFGQNMIIEANSRCFEVDEAIKVFREMGLYGCQPNAYTCLNSVFEKPYLNSVRGYNPQH</sequence>